<dbReference type="EMBL" id="CAHIKZ030000775">
    <property type="protein sequence ID" value="CAE1237992.1"/>
    <property type="molecule type" value="Genomic_DNA"/>
</dbReference>
<comment type="caution">
    <text evidence="2">The sequence shown here is derived from an EMBL/GenBank/DDBJ whole genome shotgun (WGS) entry which is preliminary data.</text>
</comment>
<dbReference type="Pfam" id="PF02214">
    <property type="entry name" value="BTB_2"/>
    <property type="match status" value="1"/>
</dbReference>
<dbReference type="AlphaFoldDB" id="A0A812BQP6"/>
<dbReference type="InterPro" id="IPR003131">
    <property type="entry name" value="T1-type_BTB"/>
</dbReference>
<dbReference type="Proteomes" id="UP000597762">
    <property type="component" value="Unassembled WGS sequence"/>
</dbReference>
<dbReference type="OrthoDB" id="2333377at2759"/>
<evidence type="ECO:0000313" key="2">
    <source>
        <dbReference type="EMBL" id="CAE1237992.1"/>
    </source>
</evidence>
<dbReference type="InterPro" id="IPR011333">
    <property type="entry name" value="SKP1/BTB/POZ_sf"/>
</dbReference>
<evidence type="ECO:0000259" key="1">
    <source>
        <dbReference type="PROSITE" id="PS50097"/>
    </source>
</evidence>
<dbReference type="PANTHER" id="PTHR11145">
    <property type="entry name" value="BTB/POZ DOMAIN-CONTAINING ADAPTER FOR CUL3-MEDIATED RHOA DEGRADATION PROTEIN FAMILY MEMBER"/>
    <property type="match status" value="1"/>
</dbReference>
<dbReference type="Gene3D" id="3.30.710.10">
    <property type="entry name" value="Potassium Channel Kv1.1, Chain A"/>
    <property type="match status" value="1"/>
</dbReference>
<dbReference type="PROSITE" id="PS50097">
    <property type="entry name" value="BTB"/>
    <property type="match status" value="1"/>
</dbReference>
<evidence type="ECO:0000313" key="3">
    <source>
        <dbReference type="Proteomes" id="UP000597762"/>
    </source>
</evidence>
<dbReference type="SUPFAM" id="SSF54695">
    <property type="entry name" value="POZ domain"/>
    <property type="match status" value="1"/>
</dbReference>
<dbReference type="GO" id="GO:0051260">
    <property type="term" value="P:protein homooligomerization"/>
    <property type="evidence" value="ECO:0007669"/>
    <property type="project" value="InterPro"/>
</dbReference>
<feature type="domain" description="BTB" evidence="1">
    <location>
        <begin position="12"/>
        <end position="80"/>
    </location>
</feature>
<name>A0A812BQP6_ACAPH</name>
<organism evidence="2 3">
    <name type="scientific">Acanthosepion pharaonis</name>
    <name type="common">Pharaoh cuttlefish</name>
    <name type="synonym">Sepia pharaonis</name>
    <dbReference type="NCBI Taxonomy" id="158019"/>
    <lineage>
        <taxon>Eukaryota</taxon>
        <taxon>Metazoa</taxon>
        <taxon>Spiralia</taxon>
        <taxon>Lophotrochozoa</taxon>
        <taxon>Mollusca</taxon>
        <taxon>Cephalopoda</taxon>
        <taxon>Coleoidea</taxon>
        <taxon>Decapodiformes</taxon>
        <taxon>Sepiida</taxon>
        <taxon>Sepiina</taxon>
        <taxon>Sepiidae</taxon>
        <taxon>Acanthosepion</taxon>
    </lineage>
</organism>
<dbReference type="PANTHER" id="PTHR11145:SF8">
    <property type="entry name" value="RE57120P"/>
    <property type="match status" value="1"/>
</dbReference>
<protein>
    <submittedName>
        <fullName evidence="2">BACURD</fullName>
    </submittedName>
</protein>
<proteinExistence type="predicted"/>
<dbReference type="SMART" id="SM00225">
    <property type="entry name" value="BTB"/>
    <property type="match status" value="1"/>
</dbReference>
<gene>
    <name evidence="2" type="ORF">SPHA_21067</name>
</gene>
<reference evidence="2" key="1">
    <citation type="submission" date="2021-01" db="EMBL/GenBank/DDBJ databases">
        <authorList>
            <person name="Li R."/>
            <person name="Bekaert M."/>
        </authorList>
    </citation>
    <scope>NUCLEOTIDE SEQUENCE</scope>
    <source>
        <strain evidence="2">Farmed</strain>
    </source>
</reference>
<sequence>MSGEQKVNTPSKYVKLNVGGSLHYTTIDTLTKHDTKLKAMFTGKMDVVPDSEGFTVIERSGKHFDTILNFLRDGSVALSESKAELSELYAEARYYLIQDLINIIEPVLKKKEEVQPKCVVPLLTSHKEEQMLLASSRKPVIKLTCNRHNNKYSYTNYSDDNFLKNLELFDKLSLQFGNRLLLIKDVIGTVEICCWYFYGHSQKIAEVCCTSIVYGTDKKHTKVEYPEARIFEETLNVLLYKNLDKGPDAELIKATRGGAAAIPGGYHSDDDMEDWLERVERLRRK</sequence>
<dbReference type="InterPro" id="IPR000210">
    <property type="entry name" value="BTB/POZ_dom"/>
</dbReference>
<dbReference type="InterPro" id="IPR045068">
    <property type="entry name" value="BACURD1-3"/>
</dbReference>
<accession>A0A812BQP6</accession>
<keyword evidence="3" id="KW-1185">Reference proteome</keyword>